<dbReference type="Pfam" id="PF22483">
    <property type="entry name" value="Mu-transpos_C_2"/>
    <property type="match status" value="1"/>
</dbReference>
<reference evidence="3" key="1">
    <citation type="submission" date="2016-10" db="EMBL/GenBank/DDBJ databases">
        <authorList>
            <person name="Varghese N."/>
            <person name="Submissions S."/>
        </authorList>
    </citation>
    <scope>NUCLEOTIDE SEQUENCE [LARGE SCALE GENOMIC DNA]</scope>
    <source>
        <strain evidence="3">ATCC 25963</strain>
    </source>
</reference>
<dbReference type="AlphaFoldDB" id="A0A1I2JCG4"/>
<dbReference type="InterPro" id="IPR054353">
    <property type="entry name" value="IstA-like_C"/>
</dbReference>
<protein>
    <submittedName>
        <fullName evidence="2">Integrase core domain-containing protein</fullName>
    </submittedName>
</protein>
<dbReference type="STRING" id="54.SAMN02745121_09215"/>
<organism evidence="2 3">
    <name type="scientific">Nannocystis exedens</name>
    <dbReference type="NCBI Taxonomy" id="54"/>
    <lineage>
        <taxon>Bacteria</taxon>
        <taxon>Pseudomonadati</taxon>
        <taxon>Myxococcota</taxon>
        <taxon>Polyangia</taxon>
        <taxon>Nannocystales</taxon>
        <taxon>Nannocystaceae</taxon>
        <taxon>Nannocystis</taxon>
    </lineage>
</organism>
<evidence type="ECO:0000313" key="3">
    <source>
        <dbReference type="Proteomes" id="UP000199400"/>
    </source>
</evidence>
<dbReference type="EMBL" id="FOMX01000149">
    <property type="protein sequence ID" value="SFF50371.1"/>
    <property type="molecule type" value="Genomic_DNA"/>
</dbReference>
<proteinExistence type="predicted"/>
<name>A0A1I2JCG4_9BACT</name>
<dbReference type="PROSITE" id="PS50994">
    <property type="entry name" value="INTEGRASE"/>
    <property type="match status" value="1"/>
</dbReference>
<evidence type="ECO:0000313" key="2">
    <source>
        <dbReference type="EMBL" id="SFF50371.1"/>
    </source>
</evidence>
<dbReference type="GO" id="GO:0015074">
    <property type="term" value="P:DNA integration"/>
    <property type="evidence" value="ECO:0007669"/>
    <property type="project" value="InterPro"/>
</dbReference>
<dbReference type="Proteomes" id="UP000199400">
    <property type="component" value="Unassembled WGS sequence"/>
</dbReference>
<accession>A0A1I2JCG4</accession>
<dbReference type="PANTHER" id="PTHR35004:SF6">
    <property type="entry name" value="TRANSPOSASE"/>
    <property type="match status" value="1"/>
</dbReference>
<dbReference type="InterPro" id="IPR001584">
    <property type="entry name" value="Integrase_cat-core"/>
</dbReference>
<feature type="non-terminal residue" evidence="2">
    <location>
        <position position="1"/>
    </location>
</feature>
<evidence type="ECO:0000259" key="1">
    <source>
        <dbReference type="PROSITE" id="PS50994"/>
    </source>
</evidence>
<sequence>LFVRFFYDARMPSFLAGHVHAFAYFGGAARVVLYDNLKSAVLERQGDAIRLHPTLVEFAGHYRYEPRPVAPRRGNEKGRVERAIRYLRDAFFAGRTFVGLDDLNAQVLAFCQTLAMQRLWPDDRARTVESAFAEERPLLLVASGEPFPCAEQQPVRAGKTPYVRFDRNDYSIPHTHVCKELVVVADAERVRVVDGTHVIAEHARCYGAGEVLEDRSHIDALWSEKTGARTHRELDRLRRAVPRSQDFLRALAERGEPLARATRQLEELLDAHGACLLEQAIDDALARELLYIPALRKAIEQLAPPGHREAPELPTRLRAIVVRPHDLRTYDALTAEENDDGDEDT</sequence>
<gene>
    <name evidence="2" type="ORF">SAMN02745121_09215</name>
</gene>
<dbReference type="PANTHER" id="PTHR35004">
    <property type="entry name" value="TRANSPOSASE RV3428C-RELATED"/>
    <property type="match status" value="1"/>
</dbReference>
<keyword evidence="3" id="KW-1185">Reference proteome</keyword>
<dbReference type="RefSeq" id="WP_100793624.1">
    <property type="nucleotide sequence ID" value="NZ_FOMX01000149.1"/>
</dbReference>
<feature type="domain" description="Integrase catalytic" evidence="1">
    <location>
        <begin position="1"/>
        <end position="145"/>
    </location>
</feature>